<feature type="compositionally biased region" description="Low complexity" evidence="2">
    <location>
        <begin position="173"/>
        <end position="194"/>
    </location>
</feature>
<dbReference type="AlphaFoldDB" id="W4KQ24"/>
<evidence type="ECO:0000256" key="2">
    <source>
        <dbReference type="SAM" id="MobiDB-lite"/>
    </source>
</evidence>
<protein>
    <submittedName>
        <fullName evidence="3">Uncharacterized protein</fullName>
    </submittedName>
</protein>
<evidence type="ECO:0000313" key="3">
    <source>
        <dbReference type="EMBL" id="ETW87161.1"/>
    </source>
</evidence>
<reference evidence="3 4" key="1">
    <citation type="journal article" date="2012" name="New Phytol.">
        <title>Insight into trade-off between wood decay and parasitism from the genome of a fungal forest pathogen.</title>
        <authorList>
            <person name="Olson A."/>
            <person name="Aerts A."/>
            <person name="Asiegbu F."/>
            <person name="Belbahri L."/>
            <person name="Bouzid O."/>
            <person name="Broberg A."/>
            <person name="Canback B."/>
            <person name="Coutinho P.M."/>
            <person name="Cullen D."/>
            <person name="Dalman K."/>
            <person name="Deflorio G."/>
            <person name="van Diepen L.T."/>
            <person name="Dunand C."/>
            <person name="Duplessis S."/>
            <person name="Durling M."/>
            <person name="Gonthier P."/>
            <person name="Grimwood J."/>
            <person name="Fossdal C.G."/>
            <person name="Hansson D."/>
            <person name="Henrissat B."/>
            <person name="Hietala A."/>
            <person name="Himmelstrand K."/>
            <person name="Hoffmeister D."/>
            <person name="Hogberg N."/>
            <person name="James T.Y."/>
            <person name="Karlsson M."/>
            <person name="Kohler A."/>
            <person name="Kues U."/>
            <person name="Lee Y.H."/>
            <person name="Lin Y.C."/>
            <person name="Lind M."/>
            <person name="Lindquist E."/>
            <person name="Lombard V."/>
            <person name="Lucas S."/>
            <person name="Lunden K."/>
            <person name="Morin E."/>
            <person name="Murat C."/>
            <person name="Park J."/>
            <person name="Raffaello T."/>
            <person name="Rouze P."/>
            <person name="Salamov A."/>
            <person name="Schmutz J."/>
            <person name="Solheim H."/>
            <person name="Stahlberg J."/>
            <person name="Velez H."/>
            <person name="de Vries R.P."/>
            <person name="Wiebenga A."/>
            <person name="Woodward S."/>
            <person name="Yakovlev I."/>
            <person name="Garbelotto M."/>
            <person name="Martin F."/>
            <person name="Grigoriev I.V."/>
            <person name="Stenlid J."/>
        </authorList>
    </citation>
    <scope>NUCLEOTIDE SEQUENCE [LARGE SCALE GENOMIC DNA]</scope>
    <source>
        <strain evidence="3 4">TC 32-1</strain>
    </source>
</reference>
<organism evidence="3 4">
    <name type="scientific">Heterobasidion irregulare (strain TC 32-1)</name>
    <dbReference type="NCBI Taxonomy" id="747525"/>
    <lineage>
        <taxon>Eukaryota</taxon>
        <taxon>Fungi</taxon>
        <taxon>Dikarya</taxon>
        <taxon>Basidiomycota</taxon>
        <taxon>Agaricomycotina</taxon>
        <taxon>Agaricomycetes</taxon>
        <taxon>Russulales</taxon>
        <taxon>Bondarzewiaceae</taxon>
        <taxon>Heterobasidion</taxon>
        <taxon>Heterobasidion annosum species complex</taxon>
    </lineage>
</organism>
<dbReference type="OrthoDB" id="3258282at2759"/>
<feature type="compositionally biased region" description="Low complexity" evidence="2">
    <location>
        <begin position="204"/>
        <end position="217"/>
    </location>
</feature>
<dbReference type="Proteomes" id="UP000030671">
    <property type="component" value="Unassembled WGS sequence"/>
</dbReference>
<gene>
    <name evidence="3" type="ORF">HETIRDRAFT_469000</name>
</gene>
<keyword evidence="1" id="KW-0175">Coiled coil</keyword>
<feature type="region of interest" description="Disordered" evidence="2">
    <location>
        <begin position="357"/>
        <end position="382"/>
    </location>
</feature>
<feature type="region of interest" description="Disordered" evidence="2">
    <location>
        <begin position="1"/>
        <end position="33"/>
    </location>
</feature>
<sequence>MASIPDQPLDYYQPSPVRGQLEPPDPRTKSGTRWLQCTDTPGELRALLPPKTAQMYAQLLKAENIELSRGRGATWKRIIEIRHLKDRMIRKCQRISRVSAPAPPGTPFRDLYAPNEFRLKEMEKWLKMEGFSVSTAEGNAKYTTETIRARSHSPHSTHSSSTHVQLAQVHAPTTRSSRQGQVSRSSVSQRISTRAGVTVRKRSSASSQSTVQSPSPAHSRTSSGTQNHRHGEYQGPSSSARAAHLSPVVEEGSTITSSRLTNPHDLSIEQRVEEPPTRPDVISPDPLPRLYHPPSTNLQTAPVDMPHPVTEMPIPRPVPPPEPHMAYEGSEFSSIPPSLPPKGHYEPASYAEFQDALNEGPSRPTLPRRRSSLKQSDGRMGSGVSQKVVSWAMDRDWSDHMSKYDQILYATEIAGNAWDDARNAFQKEIASIRVLRENITTALSRLQLETEKLQAEESTLRAQEEKLVVSFENLQQKGSNYKDTVHAVLEETKRVVMAADTKRDENLNPPQ</sequence>
<dbReference type="STRING" id="747525.W4KQ24"/>
<dbReference type="GeneID" id="20677269"/>
<name>W4KQ24_HETIT</name>
<feature type="region of interest" description="Disordered" evidence="2">
    <location>
        <begin position="146"/>
        <end position="310"/>
    </location>
</feature>
<dbReference type="KEGG" id="hir:HETIRDRAFT_469000"/>
<evidence type="ECO:0000313" key="4">
    <source>
        <dbReference type="Proteomes" id="UP000030671"/>
    </source>
</evidence>
<accession>W4KQ24</accession>
<dbReference type="eggNOG" id="ENOG502SJPK">
    <property type="taxonomic scope" value="Eukaryota"/>
</dbReference>
<feature type="compositionally biased region" description="Basic and acidic residues" evidence="2">
    <location>
        <begin position="266"/>
        <end position="277"/>
    </location>
</feature>
<keyword evidence="4" id="KW-1185">Reference proteome</keyword>
<feature type="coiled-coil region" evidence="1">
    <location>
        <begin position="436"/>
        <end position="466"/>
    </location>
</feature>
<proteinExistence type="predicted"/>
<dbReference type="HOGENOM" id="CLU_548636_0_0_1"/>
<dbReference type="InParanoid" id="W4KQ24"/>
<dbReference type="EMBL" id="KI925454">
    <property type="protein sequence ID" value="ETW87161.1"/>
    <property type="molecule type" value="Genomic_DNA"/>
</dbReference>
<dbReference type="RefSeq" id="XP_009541096.1">
    <property type="nucleotide sequence ID" value="XM_009542801.1"/>
</dbReference>
<evidence type="ECO:0000256" key="1">
    <source>
        <dbReference type="SAM" id="Coils"/>
    </source>
</evidence>